<feature type="non-terminal residue" evidence="1">
    <location>
        <position position="1"/>
    </location>
</feature>
<organism evidence="1 2">
    <name type="scientific">Mucuna pruriens</name>
    <name type="common">Velvet bean</name>
    <name type="synonym">Dolichos pruriens</name>
    <dbReference type="NCBI Taxonomy" id="157652"/>
    <lineage>
        <taxon>Eukaryota</taxon>
        <taxon>Viridiplantae</taxon>
        <taxon>Streptophyta</taxon>
        <taxon>Embryophyta</taxon>
        <taxon>Tracheophyta</taxon>
        <taxon>Spermatophyta</taxon>
        <taxon>Magnoliopsida</taxon>
        <taxon>eudicotyledons</taxon>
        <taxon>Gunneridae</taxon>
        <taxon>Pentapetalae</taxon>
        <taxon>rosids</taxon>
        <taxon>fabids</taxon>
        <taxon>Fabales</taxon>
        <taxon>Fabaceae</taxon>
        <taxon>Papilionoideae</taxon>
        <taxon>50 kb inversion clade</taxon>
        <taxon>NPAAA clade</taxon>
        <taxon>indigoferoid/millettioid clade</taxon>
        <taxon>Phaseoleae</taxon>
        <taxon>Mucuna</taxon>
    </lineage>
</organism>
<evidence type="ECO:0000313" key="1">
    <source>
        <dbReference type="EMBL" id="RDX70879.1"/>
    </source>
</evidence>
<protein>
    <submittedName>
        <fullName evidence="1">Uncharacterized protein</fullName>
    </submittedName>
</protein>
<accession>A0A371EXY8</accession>
<dbReference type="EMBL" id="QJKJ01011546">
    <property type="protein sequence ID" value="RDX70879.1"/>
    <property type="molecule type" value="Genomic_DNA"/>
</dbReference>
<sequence length="109" mass="12444">MVEDYFILVIGATNNICRILIKAKSFKLKLVLISMINNVHINTIRLGLFPFLLTDSVLKGLTTLPDRAITTCDECTHKFLLKYFPPSKSNKLKNIINFSQFEQEPLDKA</sequence>
<evidence type="ECO:0000313" key="2">
    <source>
        <dbReference type="Proteomes" id="UP000257109"/>
    </source>
</evidence>
<gene>
    <name evidence="1" type="ORF">CR513_49831</name>
</gene>
<name>A0A371EXY8_MUCPR</name>
<proteinExistence type="predicted"/>
<dbReference type="Proteomes" id="UP000257109">
    <property type="component" value="Unassembled WGS sequence"/>
</dbReference>
<dbReference type="OrthoDB" id="1923650at2759"/>
<keyword evidence="2" id="KW-1185">Reference proteome</keyword>
<reference evidence="1" key="1">
    <citation type="submission" date="2018-05" db="EMBL/GenBank/DDBJ databases">
        <title>Draft genome of Mucuna pruriens seed.</title>
        <authorList>
            <person name="Nnadi N.E."/>
            <person name="Vos R."/>
            <person name="Hasami M.H."/>
            <person name="Devisetty U.K."/>
            <person name="Aguiy J.C."/>
        </authorList>
    </citation>
    <scope>NUCLEOTIDE SEQUENCE [LARGE SCALE GENOMIC DNA]</scope>
    <source>
        <strain evidence="1">JCA_2017</strain>
    </source>
</reference>
<comment type="caution">
    <text evidence="1">The sequence shown here is derived from an EMBL/GenBank/DDBJ whole genome shotgun (WGS) entry which is preliminary data.</text>
</comment>
<dbReference type="AlphaFoldDB" id="A0A371EXY8"/>